<feature type="compositionally biased region" description="Basic and acidic residues" evidence="7">
    <location>
        <begin position="570"/>
        <end position="582"/>
    </location>
</feature>
<organism evidence="10 11">
    <name type="scientific">Hortaea werneckii EXF-2000</name>
    <dbReference type="NCBI Taxonomy" id="1157616"/>
    <lineage>
        <taxon>Eukaryota</taxon>
        <taxon>Fungi</taxon>
        <taxon>Dikarya</taxon>
        <taxon>Ascomycota</taxon>
        <taxon>Pezizomycotina</taxon>
        <taxon>Dothideomycetes</taxon>
        <taxon>Dothideomycetidae</taxon>
        <taxon>Mycosphaerellales</taxon>
        <taxon>Teratosphaeriaceae</taxon>
        <taxon>Hortaea</taxon>
    </lineage>
</organism>
<dbReference type="PROSITE" id="PS50109">
    <property type="entry name" value="HIS_KIN"/>
    <property type="match status" value="1"/>
</dbReference>
<feature type="compositionally biased region" description="Polar residues" evidence="7">
    <location>
        <begin position="475"/>
        <end position="499"/>
    </location>
</feature>
<dbReference type="InterPro" id="IPR036890">
    <property type="entry name" value="HATPase_C_sf"/>
</dbReference>
<dbReference type="SUPFAM" id="SSF47384">
    <property type="entry name" value="Homodimeric domain of signal transducing histidine kinase"/>
    <property type="match status" value="1"/>
</dbReference>
<dbReference type="InterPro" id="IPR011006">
    <property type="entry name" value="CheY-like_superfamily"/>
</dbReference>
<dbReference type="PROSITE" id="PS50110">
    <property type="entry name" value="RESPONSE_REGULATORY"/>
    <property type="match status" value="1"/>
</dbReference>
<dbReference type="Gene3D" id="1.10.287.130">
    <property type="match status" value="1"/>
</dbReference>
<dbReference type="Proteomes" id="UP000194280">
    <property type="component" value="Unassembled WGS sequence"/>
</dbReference>
<feature type="region of interest" description="Disordered" evidence="7">
    <location>
        <begin position="565"/>
        <end position="593"/>
    </location>
</feature>
<keyword evidence="11" id="KW-1185">Reference proteome</keyword>
<feature type="compositionally biased region" description="Polar residues" evidence="7">
    <location>
        <begin position="365"/>
        <end position="377"/>
    </location>
</feature>
<dbReference type="CDD" id="cd00082">
    <property type="entry name" value="HisKA"/>
    <property type="match status" value="1"/>
</dbReference>
<dbReference type="InterPro" id="IPR003661">
    <property type="entry name" value="HisK_dim/P_dom"/>
</dbReference>
<evidence type="ECO:0000259" key="8">
    <source>
        <dbReference type="PROSITE" id="PS50109"/>
    </source>
</evidence>
<dbReference type="Pfam" id="PF02518">
    <property type="entry name" value="HATPase_c"/>
    <property type="match status" value="1"/>
</dbReference>
<dbReference type="Gene3D" id="3.30.565.10">
    <property type="entry name" value="Histidine kinase-like ATPase, C-terminal domain"/>
    <property type="match status" value="1"/>
</dbReference>
<dbReference type="EMBL" id="MUNK01000055">
    <property type="protein sequence ID" value="OTA34703.1"/>
    <property type="molecule type" value="Genomic_DNA"/>
</dbReference>
<feature type="domain" description="Response regulatory" evidence="9">
    <location>
        <begin position="1214"/>
        <end position="1335"/>
    </location>
</feature>
<feature type="region of interest" description="Disordered" evidence="7">
    <location>
        <begin position="455"/>
        <end position="505"/>
    </location>
</feature>
<dbReference type="PRINTS" id="PR00344">
    <property type="entry name" value="BCTRLSENSOR"/>
</dbReference>
<proteinExistence type="predicted"/>
<comment type="caution">
    <text evidence="10">The sequence shown here is derived from an EMBL/GenBank/DDBJ whole genome shotgun (WGS) entry which is preliminary data.</text>
</comment>
<dbReference type="VEuPathDB" id="FungiDB:BTJ68_05289"/>
<dbReference type="InterPro" id="IPR001789">
    <property type="entry name" value="Sig_transdc_resp-reg_receiver"/>
</dbReference>
<evidence type="ECO:0000259" key="9">
    <source>
        <dbReference type="PROSITE" id="PS50110"/>
    </source>
</evidence>
<feature type="domain" description="Histidine kinase" evidence="8">
    <location>
        <begin position="676"/>
        <end position="934"/>
    </location>
</feature>
<keyword evidence="5" id="KW-0418">Kinase</keyword>
<dbReference type="InterPro" id="IPR005467">
    <property type="entry name" value="His_kinase_dom"/>
</dbReference>
<accession>A0A1Z5TFA7</accession>
<dbReference type="SMART" id="SM00388">
    <property type="entry name" value="HisKA"/>
    <property type="match status" value="1"/>
</dbReference>
<dbReference type="GO" id="GO:0005886">
    <property type="term" value="C:plasma membrane"/>
    <property type="evidence" value="ECO:0007669"/>
    <property type="project" value="TreeGrafter"/>
</dbReference>
<dbReference type="SMART" id="SM00387">
    <property type="entry name" value="HATPase_c"/>
    <property type="match status" value="1"/>
</dbReference>
<reference evidence="10 11" key="1">
    <citation type="submission" date="2017-01" db="EMBL/GenBank/DDBJ databases">
        <title>The recent genome duplication of the halophilic yeast Hortaea werneckii: insights from long-read sequencing.</title>
        <authorList>
            <person name="Sinha S."/>
            <person name="Flibotte S."/>
            <person name="Neira M."/>
            <person name="Lenassi M."/>
            <person name="Gostincar C."/>
            <person name="Stajich J.E."/>
            <person name="Nislow C.E."/>
        </authorList>
    </citation>
    <scope>NUCLEOTIDE SEQUENCE [LARGE SCALE GENOMIC DNA]</scope>
    <source>
        <strain evidence="10 11">EXF-2000</strain>
    </source>
</reference>
<dbReference type="InterPro" id="IPR036097">
    <property type="entry name" value="HisK_dim/P_sf"/>
</dbReference>
<dbReference type="SMART" id="SM00448">
    <property type="entry name" value="REC"/>
    <property type="match status" value="1"/>
</dbReference>
<dbReference type="SUPFAM" id="SSF55874">
    <property type="entry name" value="ATPase domain of HSP90 chaperone/DNA topoisomerase II/histidine kinase"/>
    <property type="match status" value="1"/>
</dbReference>
<comment type="catalytic activity">
    <reaction evidence="1">
        <text>ATP + protein L-histidine = ADP + protein N-phospho-L-histidine.</text>
        <dbReference type="EC" id="2.7.13.3"/>
    </reaction>
</comment>
<feature type="region of interest" description="Disordered" evidence="7">
    <location>
        <begin position="1"/>
        <end position="24"/>
    </location>
</feature>
<evidence type="ECO:0000256" key="5">
    <source>
        <dbReference type="ARBA" id="ARBA00022777"/>
    </source>
</evidence>
<evidence type="ECO:0000256" key="2">
    <source>
        <dbReference type="ARBA" id="ARBA00012438"/>
    </source>
</evidence>
<evidence type="ECO:0000313" key="10">
    <source>
        <dbReference type="EMBL" id="OTA34703.1"/>
    </source>
</evidence>
<name>A0A1Z5TFA7_HORWE</name>
<dbReference type="GO" id="GO:0000155">
    <property type="term" value="F:phosphorelay sensor kinase activity"/>
    <property type="evidence" value="ECO:0007669"/>
    <property type="project" value="InterPro"/>
</dbReference>
<feature type="region of interest" description="Disordered" evidence="7">
    <location>
        <begin position="1142"/>
        <end position="1210"/>
    </location>
</feature>
<dbReference type="Pfam" id="PF00072">
    <property type="entry name" value="Response_reg"/>
    <property type="match status" value="1"/>
</dbReference>
<dbReference type="SUPFAM" id="SSF52172">
    <property type="entry name" value="CheY-like"/>
    <property type="match status" value="1"/>
</dbReference>
<dbReference type="PANTHER" id="PTHR43047">
    <property type="entry name" value="TWO-COMPONENT HISTIDINE PROTEIN KINASE"/>
    <property type="match status" value="1"/>
</dbReference>
<dbReference type="CDD" id="cd17546">
    <property type="entry name" value="REC_hyHK_CKI1_RcsC-like"/>
    <property type="match status" value="1"/>
</dbReference>
<dbReference type="InterPro" id="IPR003594">
    <property type="entry name" value="HATPase_dom"/>
</dbReference>
<dbReference type="InterPro" id="IPR004358">
    <property type="entry name" value="Sig_transdc_His_kin-like_C"/>
</dbReference>
<feature type="region of interest" description="Disordered" evidence="7">
    <location>
        <begin position="1084"/>
        <end position="1115"/>
    </location>
</feature>
<dbReference type="Gene3D" id="3.40.50.2300">
    <property type="match status" value="1"/>
</dbReference>
<dbReference type="InParanoid" id="A0A1Z5TFA7"/>
<feature type="modified residue" description="4-aspartylphosphate" evidence="6">
    <location>
        <position position="1265"/>
    </location>
</feature>
<dbReference type="SUPFAM" id="SSF55781">
    <property type="entry name" value="GAF domain-like"/>
    <property type="match status" value="1"/>
</dbReference>
<feature type="compositionally biased region" description="Polar residues" evidence="7">
    <location>
        <begin position="1177"/>
        <end position="1188"/>
    </location>
</feature>
<dbReference type="OrthoDB" id="303614at2759"/>
<dbReference type="Pfam" id="PF00512">
    <property type="entry name" value="HisKA"/>
    <property type="match status" value="1"/>
</dbReference>
<keyword evidence="3 6" id="KW-0597">Phosphoprotein</keyword>
<gene>
    <name evidence="10" type="ORF">BTJ68_05289</name>
</gene>
<evidence type="ECO:0000256" key="6">
    <source>
        <dbReference type="PROSITE-ProRule" id="PRU00169"/>
    </source>
</evidence>
<evidence type="ECO:0000256" key="7">
    <source>
        <dbReference type="SAM" id="MobiDB-lite"/>
    </source>
</evidence>
<keyword evidence="4" id="KW-0808">Transferase</keyword>
<feature type="compositionally biased region" description="Low complexity" evidence="7">
    <location>
        <begin position="462"/>
        <end position="474"/>
    </location>
</feature>
<feature type="region of interest" description="Disordered" evidence="7">
    <location>
        <begin position="363"/>
        <end position="407"/>
    </location>
</feature>
<evidence type="ECO:0000313" key="11">
    <source>
        <dbReference type="Proteomes" id="UP000194280"/>
    </source>
</evidence>
<evidence type="ECO:0000256" key="4">
    <source>
        <dbReference type="ARBA" id="ARBA00022679"/>
    </source>
</evidence>
<dbReference type="PANTHER" id="PTHR43047:SF72">
    <property type="entry name" value="OSMOSENSING HISTIDINE PROTEIN KINASE SLN1"/>
    <property type="match status" value="1"/>
</dbReference>
<evidence type="ECO:0000256" key="3">
    <source>
        <dbReference type="ARBA" id="ARBA00022553"/>
    </source>
</evidence>
<sequence length="1338" mass="146380">MSEAPQRRRPQRQSPPVVDGFRPTTELSREKEVFRYLHAWASLARPHSLHRAAFPDGHEPLPTPEPCGDTALTAFAQLCALRMRARRAMVSLVSAGVEYILAEATRTMSLQYDTTEDPADALWLGCCCFPRSDGLNDLAMGQWRKAASYRDTDVGPRHFFKDGLSEHWCIVSDVTEKPEYQDRAFAQRASDLRFYCSIPLRGPNGAVLGALSIMDDKPRYGVSAAEMLFLEDSADTVCEHLQTSFVRSQQQRSENFIQALGLFNCQKSSLREWWIGRDNDRIKKSGRYHVEAVASSQDQQDRLDNEFGRQENAGFSVATVRRLRRTESEIREASSDSVMPTTATSEYNANAESARIRQGVAGRDFTSSTESVQQPSESIDGAVAQATTQSRPKAKRAAAYGEKASGEKVKKRAETFDLAKAIESTYARASNLVREAIHGEGAVFADAKAASAAVRNRRGTESESGTSSVEASSSDLSRNSTLQSRGAPNLDSGSNSTSEGDAFDRVSSKRMCAVTGFSTRSRSSLTGSSSDHRFALTEAELRRLIKRYPSGKIFNITDSGGIYSSSGDEDVGRSEEVSDEPKSSASSARRTPVARDAGRLSEIMVGACTIAFYPVWDDASELFSSALFVWSTTPLRYFDSSVEMNYLAAFGHSLTAELARLNALASERAKGSFISSISHELRSPLHGVLAGAEFLQESHLTPYQQEMTLTITLAGRTLLNTVDQILDYSKISNRSRNSKRLPGGSTSSEPGQELFAESFDLAKLTEEVVESVTSAHRFELNSRDILKPTNLPASTSGGQPAARDLAVIVNVTKRANWWVTLSKGSWTRVITNLVGNALKYTKSGTVTVSLDAENKDRNRASVVLAIQDTGVGMSKQFVSTDLYTPYKQADFDQVGTGLGLSIVKEIAKDLRAKLDCHSEPNKGTRMSMELDVSFVEPGLEDSEDEDRGLLEKSRSFAEFAVHCVDLEVEPASEVPLSVSQTKRSVLSTSAEWLGCNTTSGPLMGFEPQTRACIIAESDLRQLASADSEALSRALEAMAEKSMRLFVLGQSVLSTMPTMTFEGFPLEPTYVHQPFGPRKMIRTIAGGERHPVPTSPSKSSTYRSRRKPTTPFNLRASGGLYEVEGDSLPWNTGFSAVLDGQSSTAYDKDSQTLRPLPGPGASQATPMPRHQRRPSQPDPSSVVTSNKATPKTDAPPAEQPQEPDRKGTSSNEQQAVLLVEDNNINMQLLKALMKKLKLPFDTAWNGREALDLWSANPSKYLMILTDISMPVMDGNEATAAIRAEERKRKLPETLIVAVTGVIDAAAKKASFDAGVNRWFTKPVKMKDLSALVAEVRGEA</sequence>
<dbReference type="GO" id="GO:0009927">
    <property type="term" value="F:histidine phosphotransfer kinase activity"/>
    <property type="evidence" value="ECO:0007669"/>
    <property type="project" value="TreeGrafter"/>
</dbReference>
<evidence type="ECO:0000256" key="1">
    <source>
        <dbReference type="ARBA" id="ARBA00000085"/>
    </source>
</evidence>
<protein>
    <recommendedName>
        <fullName evidence="2">histidine kinase</fullName>
        <ecNumber evidence="2">2.7.13.3</ecNumber>
    </recommendedName>
</protein>
<dbReference type="STRING" id="1157616.A0A1Z5TFA7"/>
<dbReference type="EC" id="2.7.13.3" evidence="2"/>